<protein>
    <submittedName>
        <fullName evidence="2">Uncharacterized protein</fullName>
    </submittedName>
</protein>
<feature type="region of interest" description="Disordered" evidence="1">
    <location>
        <begin position="109"/>
        <end position="150"/>
    </location>
</feature>
<comment type="caution">
    <text evidence="2">The sequence shown here is derived from an EMBL/GenBank/DDBJ whole genome shotgun (WGS) entry which is preliminary data.</text>
</comment>
<accession>A0A176WDT9</accession>
<proteinExistence type="predicted"/>
<evidence type="ECO:0000313" key="3">
    <source>
        <dbReference type="Proteomes" id="UP000077202"/>
    </source>
</evidence>
<gene>
    <name evidence="2" type="ORF">AXG93_3964s1090</name>
</gene>
<sequence>MAPKKSDKVRKLVPLKVPYEELRSFRRDLSELRLEFLLWNWNCVSVGFFERILKGQRVHWTRIFYDLVWVNAGSRWTGSLINHITPFLVNFYRGMELLTREEEKRFPKKREILTAESSESTEDDTRQPSIPPQTTVRGPVQMDVVQRREK</sequence>
<organism evidence="2 3">
    <name type="scientific">Marchantia polymorpha subsp. ruderalis</name>
    <dbReference type="NCBI Taxonomy" id="1480154"/>
    <lineage>
        <taxon>Eukaryota</taxon>
        <taxon>Viridiplantae</taxon>
        <taxon>Streptophyta</taxon>
        <taxon>Embryophyta</taxon>
        <taxon>Marchantiophyta</taxon>
        <taxon>Marchantiopsida</taxon>
        <taxon>Marchantiidae</taxon>
        <taxon>Marchantiales</taxon>
        <taxon>Marchantiaceae</taxon>
        <taxon>Marchantia</taxon>
    </lineage>
</organism>
<evidence type="ECO:0000313" key="2">
    <source>
        <dbReference type="EMBL" id="OAE30296.1"/>
    </source>
</evidence>
<reference evidence="2" key="1">
    <citation type="submission" date="2016-03" db="EMBL/GenBank/DDBJ databases">
        <title>Mechanisms controlling the formation of the plant cell surface in tip-growing cells are functionally conserved among land plants.</title>
        <authorList>
            <person name="Honkanen S."/>
            <person name="Jones V.A."/>
            <person name="Morieri G."/>
            <person name="Champion C."/>
            <person name="Hetherington A.J."/>
            <person name="Kelly S."/>
            <person name="Saint-Marcoux D."/>
            <person name="Proust H."/>
            <person name="Prescott H."/>
            <person name="Dolan L."/>
        </authorList>
    </citation>
    <scope>NUCLEOTIDE SEQUENCE [LARGE SCALE GENOMIC DNA]</scope>
    <source>
        <tissue evidence="2">Whole gametophyte</tissue>
    </source>
</reference>
<dbReference type="EMBL" id="LVLJ01001344">
    <property type="protein sequence ID" value="OAE30296.1"/>
    <property type="molecule type" value="Genomic_DNA"/>
</dbReference>
<name>A0A176WDT9_MARPO</name>
<dbReference type="AlphaFoldDB" id="A0A176WDT9"/>
<evidence type="ECO:0000256" key="1">
    <source>
        <dbReference type="SAM" id="MobiDB-lite"/>
    </source>
</evidence>
<keyword evidence="3" id="KW-1185">Reference proteome</keyword>
<dbReference type="Proteomes" id="UP000077202">
    <property type="component" value="Unassembled WGS sequence"/>
</dbReference>